<proteinExistence type="predicted"/>
<evidence type="ECO:0000313" key="4">
    <source>
        <dbReference type="Proteomes" id="UP001218218"/>
    </source>
</evidence>
<comment type="caution">
    <text evidence="3">The sequence shown here is derived from an EMBL/GenBank/DDBJ whole genome shotgun (WGS) entry which is preliminary data.</text>
</comment>
<protein>
    <recommendedName>
        <fullName evidence="2">DUF6589 domain-containing protein</fullName>
    </recommendedName>
</protein>
<organism evidence="3 4">
    <name type="scientific">Mycena albidolilacea</name>
    <dbReference type="NCBI Taxonomy" id="1033008"/>
    <lineage>
        <taxon>Eukaryota</taxon>
        <taxon>Fungi</taxon>
        <taxon>Dikarya</taxon>
        <taxon>Basidiomycota</taxon>
        <taxon>Agaricomycotina</taxon>
        <taxon>Agaricomycetes</taxon>
        <taxon>Agaricomycetidae</taxon>
        <taxon>Agaricales</taxon>
        <taxon>Marasmiineae</taxon>
        <taxon>Mycenaceae</taxon>
        <taxon>Mycena</taxon>
    </lineage>
</organism>
<reference evidence="3" key="1">
    <citation type="submission" date="2023-03" db="EMBL/GenBank/DDBJ databases">
        <title>Massive genome expansion in bonnet fungi (Mycena s.s.) driven by repeated elements and novel gene families across ecological guilds.</title>
        <authorList>
            <consortium name="Lawrence Berkeley National Laboratory"/>
            <person name="Harder C.B."/>
            <person name="Miyauchi S."/>
            <person name="Viragh M."/>
            <person name="Kuo A."/>
            <person name="Thoen E."/>
            <person name="Andreopoulos B."/>
            <person name="Lu D."/>
            <person name="Skrede I."/>
            <person name="Drula E."/>
            <person name="Henrissat B."/>
            <person name="Morin E."/>
            <person name="Kohler A."/>
            <person name="Barry K."/>
            <person name="LaButti K."/>
            <person name="Morin E."/>
            <person name="Salamov A."/>
            <person name="Lipzen A."/>
            <person name="Mereny Z."/>
            <person name="Hegedus B."/>
            <person name="Baldrian P."/>
            <person name="Stursova M."/>
            <person name="Weitz H."/>
            <person name="Taylor A."/>
            <person name="Grigoriev I.V."/>
            <person name="Nagy L.G."/>
            <person name="Martin F."/>
            <person name="Kauserud H."/>
        </authorList>
    </citation>
    <scope>NUCLEOTIDE SEQUENCE</scope>
    <source>
        <strain evidence="3">CBHHK002</strain>
    </source>
</reference>
<feature type="region of interest" description="Disordered" evidence="1">
    <location>
        <begin position="470"/>
        <end position="496"/>
    </location>
</feature>
<dbReference type="InterPro" id="IPR046496">
    <property type="entry name" value="DUF6589"/>
</dbReference>
<feature type="region of interest" description="Disordered" evidence="1">
    <location>
        <begin position="410"/>
        <end position="456"/>
    </location>
</feature>
<dbReference type="Proteomes" id="UP001218218">
    <property type="component" value="Unassembled WGS sequence"/>
</dbReference>
<dbReference type="EMBL" id="JARIHO010000129">
    <property type="protein sequence ID" value="KAJ7301699.1"/>
    <property type="molecule type" value="Genomic_DNA"/>
</dbReference>
<gene>
    <name evidence="3" type="ORF">DFH08DRAFT_723979</name>
</gene>
<feature type="domain" description="DUF6589" evidence="2">
    <location>
        <begin position="2"/>
        <end position="342"/>
    </location>
</feature>
<dbReference type="Pfam" id="PF20231">
    <property type="entry name" value="DUF6589"/>
    <property type="match status" value="1"/>
</dbReference>
<evidence type="ECO:0000256" key="1">
    <source>
        <dbReference type="SAM" id="MobiDB-lite"/>
    </source>
</evidence>
<sequence length="496" mass="55876">DAFKSLEIMEPQLQVWHTKWTNVIRIFQTHWGRTTGKNTNPASLGFSASKIGRAAPSNMKKVEFYPGTQLMYLVLDAKLLDIWRVAFKTNDIFEYFENLEKSCTLPDFEALFPLARKLYRAYGTARGRDHAIHDTGNSSDWAQTVPLGSPWIPREIEDSSLDTKKRKSKQPAASASTRKPKKPKAKAAPCLGDFVLAQNIDFIRDGLNSRKLTTAVARGDIGPLYECIKYMLFTFGGSTHTNYLNYLLETVMNLELECSPGLKLALLRGLVWSLSGLPDHYEEGDFIVEFFNRLLEDVVEHKSAQFDDLFIRNIISRNLRHIAQLKIAWRAGVGMDRKAHKHSEPHTNPEIRTLLKVYQDTELSRRRATRQIDDRDTDDFARGIKKLREGALQNAIAKSAANRQVFRTDAPPSATISGAAPGAGMGSDTESSDEDSSDESSSSELESDSDSEGRKWYATRGSIHLVDGELVFDERDMLLGPEDEEYQEEDVSDDDN</sequence>
<dbReference type="AlphaFoldDB" id="A0AAD6YYG0"/>
<evidence type="ECO:0000259" key="2">
    <source>
        <dbReference type="Pfam" id="PF20231"/>
    </source>
</evidence>
<feature type="compositionally biased region" description="Acidic residues" evidence="1">
    <location>
        <begin position="481"/>
        <end position="496"/>
    </location>
</feature>
<keyword evidence="4" id="KW-1185">Reference proteome</keyword>
<feature type="non-terminal residue" evidence="3">
    <location>
        <position position="1"/>
    </location>
</feature>
<name>A0AAD6YYG0_9AGAR</name>
<feature type="region of interest" description="Disordered" evidence="1">
    <location>
        <begin position="160"/>
        <end position="186"/>
    </location>
</feature>
<accession>A0AAD6YYG0</accession>
<evidence type="ECO:0000313" key="3">
    <source>
        <dbReference type="EMBL" id="KAJ7301699.1"/>
    </source>
</evidence>